<dbReference type="Pfam" id="PF14542">
    <property type="entry name" value="Acetyltransf_CG"/>
    <property type="match status" value="1"/>
</dbReference>
<dbReference type="EMBL" id="JACHNU010000012">
    <property type="protein sequence ID" value="MBB4665194.1"/>
    <property type="molecule type" value="Genomic_DNA"/>
</dbReference>
<reference evidence="3 4" key="1">
    <citation type="submission" date="2020-08" db="EMBL/GenBank/DDBJ databases">
        <title>Genomic Encyclopedia of Archaeal and Bacterial Type Strains, Phase II (KMG-II): from individual species to whole genera.</title>
        <authorList>
            <person name="Goeker M."/>
        </authorList>
    </citation>
    <scope>NUCLEOTIDE SEQUENCE [LARGE SCALE GENOMIC DNA]</scope>
    <source>
        <strain evidence="3 4">DSM 23288</strain>
    </source>
</reference>
<evidence type="ECO:0000259" key="1">
    <source>
        <dbReference type="PROSITE" id="PS51186"/>
    </source>
</evidence>
<evidence type="ECO:0000259" key="2">
    <source>
        <dbReference type="PROSITE" id="PS51729"/>
    </source>
</evidence>
<feature type="domain" description="N-acetyltransferase" evidence="1">
    <location>
        <begin position="1"/>
        <end position="102"/>
    </location>
</feature>
<name>A0A840IMH1_9ACTN</name>
<dbReference type="Gene3D" id="3.40.630.30">
    <property type="match status" value="1"/>
</dbReference>
<proteinExistence type="predicted"/>
<dbReference type="InterPro" id="IPR031165">
    <property type="entry name" value="GNAT_YJDJ"/>
</dbReference>
<dbReference type="InterPro" id="IPR016181">
    <property type="entry name" value="Acyl_CoA_acyltransferase"/>
</dbReference>
<dbReference type="SUPFAM" id="SSF55729">
    <property type="entry name" value="Acyl-CoA N-acyltransferases (Nat)"/>
    <property type="match status" value="1"/>
</dbReference>
<dbReference type="PANTHER" id="PTHR31435">
    <property type="entry name" value="PROTEIN NATD1"/>
    <property type="match status" value="1"/>
</dbReference>
<dbReference type="RefSeq" id="WP_183345911.1">
    <property type="nucleotide sequence ID" value="NZ_JACHNU010000012.1"/>
</dbReference>
<comment type="caution">
    <text evidence="3">The sequence shown here is derived from an EMBL/GenBank/DDBJ whole genome shotgun (WGS) entry which is preliminary data.</text>
</comment>
<dbReference type="PROSITE" id="PS51729">
    <property type="entry name" value="GNAT_YJDJ"/>
    <property type="match status" value="1"/>
</dbReference>
<sequence>MTSDTAAPIVRDAPEEERFEIRVGDQLAGIAEYRRRGELIAFVHTAVDPRFRGRGLGSSLIVYALDSARDAGLQVLPFCPFVRGFVDRHHDYLDLVPESMREQFGLPAQL</sequence>
<dbReference type="CDD" id="cd04301">
    <property type="entry name" value="NAT_SF"/>
    <property type="match status" value="1"/>
</dbReference>
<dbReference type="InterPro" id="IPR045057">
    <property type="entry name" value="Gcn5-rel_NAT"/>
</dbReference>
<gene>
    <name evidence="3" type="ORF">BDZ31_004815</name>
</gene>
<evidence type="ECO:0000313" key="4">
    <source>
        <dbReference type="Proteomes" id="UP000585272"/>
    </source>
</evidence>
<feature type="domain" description="N-acetyltransferase" evidence="2">
    <location>
        <begin position="11"/>
        <end position="97"/>
    </location>
</feature>
<dbReference type="InterPro" id="IPR000182">
    <property type="entry name" value="GNAT_dom"/>
</dbReference>
<dbReference type="GO" id="GO:0016747">
    <property type="term" value="F:acyltransferase activity, transferring groups other than amino-acyl groups"/>
    <property type="evidence" value="ECO:0007669"/>
    <property type="project" value="InterPro"/>
</dbReference>
<organism evidence="3 4">
    <name type="scientific">Conexibacter arvalis</name>
    <dbReference type="NCBI Taxonomy" id="912552"/>
    <lineage>
        <taxon>Bacteria</taxon>
        <taxon>Bacillati</taxon>
        <taxon>Actinomycetota</taxon>
        <taxon>Thermoleophilia</taxon>
        <taxon>Solirubrobacterales</taxon>
        <taxon>Conexibacteraceae</taxon>
        <taxon>Conexibacter</taxon>
    </lineage>
</organism>
<dbReference type="PROSITE" id="PS51186">
    <property type="entry name" value="GNAT"/>
    <property type="match status" value="1"/>
</dbReference>
<dbReference type="PANTHER" id="PTHR31435:SF10">
    <property type="entry name" value="BSR4717 PROTEIN"/>
    <property type="match status" value="1"/>
</dbReference>
<dbReference type="AlphaFoldDB" id="A0A840IMH1"/>
<evidence type="ECO:0000313" key="3">
    <source>
        <dbReference type="EMBL" id="MBB4665194.1"/>
    </source>
</evidence>
<evidence type="ECO:0008006" key="5">
    <source>
        <dbReference type="Google" id="ProtNLM"/>
    </source>
</evidence>
<dbReference type="Proteomes" id="UP000585272">
    <property type="component" value="Unassembled WGS sequence"/>
</dbReference>
<keyword evidence="4" id="KW-1185">Reference proteome</keyword>
<protein>
    <recommendedName>
        <fullName evidence="5">N-acetyltransferase</fullName>
    </recommendedName>
</protein>
<accession>A0A840IMH1</accession>